<accession>A0A480IVQ1</accession>
<dbReference type="AlphaFoldDB" id="A0A480IVQ1"/>
<dbReference type="EMBL" id="DQIR01085578">
    <property type="protein sequence ID" value="HDA41054.1"/>
    <property type="molecule type" value="Transcribed_RNA"/>
</dbReference>
<protein>
    <submittedName>
        <fullName evidence="2">Dexamethasone-induced protein isoform X1-like</fullName>
    </submittedName>
    <submittedName>
        <fullName evidence="1">MHC class II transactivator isoform X1</fullName>
    </submittedName>
</protein>
<organism evidence="1">
    <name type="scientific">Sus scrofa</name>
    <name type="common">Pig</name>
    <dbReference type="NCBI Taxonomy" id="9823"/>
    <lineage>
        <taxon>Eukaryota</taxon>
        <taxon>Metazoa</taxon>
        <taxon>Chordata</taxon>
        <taxon>Craniata</taxon>
        <taxon>Vertebrata</taxon>
        <taxon>Euteleostomi</taxon>
        <taxon>Mammalia</taxon>
        <taxon>Eutheria</taxon>
        <taxon>Laurasiatheria</taxon>
        <taxon>Artiodactyla</taxon>
        <taxon>Suina</taxon>
        <taxon>Suidae</taxon>
        <taxon>Sus</taxon>
    </lineage>
</organism>
<evidence type="ECO:0000313" key="2">
    <source>
        <dbReference type="EMBL" id="HDC27132.1"/>
    </source>
</evidence>
<proteinExistence type="predicted"/>
<dbReference type="EMBL" id="DQIR01271654">
    <property type="protein sequence ID" value="HDC27132.1"/>
    <property type="molecule type" value="Transcribed_RNA"/>
</dbReference>
<reference evidence="1" key="1">
    <citation type="journal article" date="2019" name="PeerJ">
        <title>Genes of the pig, Sus scrofa, reconstructed with EvidentialGene.</title>
        <authorList>
            <person name="Gilbert D.G."/>
        </authorList>
    </citation>
    <scope>NUCLEOTIDE SEQUENCE</scope>
</reference>
<sequence length="208" mass="22712">MEDGSRPTAPWVAGWCFHAGNGPLSPLLGLLPWKAPCQQRGSRPDRGQWDREIETECRGREGTCPCPRAVAGVPPDLTGLHRRANGLALASTLSPLPWMFTGTPPESASPLLTPDCTCFPHLTFGEDTSRTEAIPSCWRSKPGGVRPRAGLRSRNCFRVTQKEKNTSGGRGWGFDSLISSCLLSIKLPELILCARGWHSSGPKYFLKM</sequence>
<name>A0A480IVQ1_PIG</name>
<evidence type="ECO:0000313" key="1">
    <source>
        <dbReference type="EMBL" id="HDA41054.1"/>
    </source>
</evidence>